<dbReference type="SUPFAM" id="SSF51004">
    <property type="entry name" value="C-terminal (heme d1) domain of cytochrome cd1-nitrite reductase"/>
    <property type="match status" value="1"/>
</dbReference>
<dbReference type="EMBL" id="CP000379">
    <property type="protein sequence ID" value="ABF79933.1"/>
    <property type="molecule type" value="Genomic_DNA"/>
</dbReference>
<dbReference type="InterPro" id="IPR015943">
    <property type="entry name" value="WD40/YVTN_repeat-like_dom_sf"/>
</dbReference>
<organism evidence="1">
    <name type="scientific">Burkholderia orbicola (strain AU 1054)</name>
    <dbReference type="NCBI Taxonomy" id="331271"/>
    <lineage>
        <taxon>Bacteria</taxon>
        <taxon>Pseudomonadati</taxon>
        <taxon>Pseudomonadota</taxon>
        <taxon>Betaproteobacteria</taxon>
        <taxon>Burkholderiales</taxon>
        <taxon>Burkholderiaceae</taxon>
        <taxon>Burkholderia</taxon>
        <taxon>Burkholderia cepacia complex</taxon>
        <taxon>Burkholderia orbicola</taxon>
    </lineage>
</organism>
<name>A0A0H2Y0D5_BURO1</name>
<dbReference type="PANTHER" id="PTHR47197">
    <property type="entry name" value="PROTEIN NIRF"/>
    <property type="match status" value="1"/>
</dbReference>
<dbReference type="HOGENOM" id="CLU_009318_3_0_4"/>
<gene>
    <name evidence="1" type="ordered locus">Bcen_5058</name>
</gene>
<evidence type="ECO:0008006" key="2">
    <source>
        <dbReference type="Google" id="ProtNLM"/>
    </source>
</evidence>
<protein>
    <recommendedName>
        <fullName evidence="2">YncE family protein</fullName>
    </recommendedName>
</protein>
<proteinExistence type="predicted"/>
<dbReference type="InterPro" id="IPR011048">
    <property type="entry name" value="Haem_d1_sf"/>
</dbReference>
<dbReference type="Gene3D" id="2.130.10.10">
    <property type="entry name" value="YVTN repeat-like/Quinoprotein amine dehydrogenase"/>
    <property type="match status" value="3"/>
</dbReference>
<evidence type="ECO:0000313" key="1">
    <source>
        <dbReference type="EMBL" id="ABF79933.1"/>
    </source>
</evidence>
<dbReference type="PANTHER" id="PTHR47197:SF3">
    <property type="entry name" value="DIHYDRO-HEME D1 DEHYDROGENASE"/>
    <property type="match status" value="1"/>
</dbReference>
<dbReference type="InterPro" id="IPR051200">
    <property type="entry name" value="Host-pathogen_enzymatic-act"/>
</dbReference>
<dbReference type="AlphaFoldDB" id="A0A0H2Y0D5"/>
<accession>A0A0H2Y0D5</accession>
<sequence>MNDILLLVQKCAHTFSFYDLDTKAPLKHIVLPNFPHEFTVDVNNRYAYVGIFGIETAWSRGHEGDHRIAEIDLVERTHTRMLDLWPYYRPHGMASDRDGRLYAMSEAHDMLLVFDEPTRQQVPNMAVPSGGVKTHLVTLTRDASRAYGVHLLSNTVTQFHPRDATVAPRAVMPGPRPEGNALSSDERTLFVANRGDDTLVEIDTATMTCGRRVKTRSDPNRIYRTSAPDGHDLLLLTNSGERSISVFDARQLEEIERIALPANPTALSFHPSRRVAYVSFHDDHVRELDLDAWRFVGALATLREPDASYVLAGAL</sequence>
<reference evidence="1" key="1">
    <citation type="submission" date="2006-05" db="EMBL/GenBank/DDBJ databases">
        <title>Complete sequence of chromosome 2 of Burkholderia cenocepacia AU 1054.</title>
        <authorList>
            <consortium name="US DOE Joint Genome Institute"/>
            <person name="Copeland A."/>
            <person name="Lucas S."/>
            <person name="Lapidus A."/>
            <person name="Barry K."/>
            <person name="Detter J.C."/>
            <person name="Glavina del Rio T."/>
            <person name="Hammon N."/>
            <person name="Israni S."/>
            <person name="Dalin E."/>
            <person name="Tice H."/>
            <person name="Pitluck S."/>
            <person name="Chain P."/>
            <person name="Malfatti S."/>
            <person name="Shin M."/>
            <person name="Vergez L."/>
            <person name="Schmutz J."/>
            <person name="Larimer F."/>
            <person name="Land M."/>
            <person name="Hauser L."/>
            <person name="Kyrpides N."/>
            <person name="Lykidis A."/>
            <person name="LiPuma J.J."/>
            <person name="Konstantinidis K."/>
            <person name="Tiedje J.M."/>
            <person name="Richardson P."/>
        </authorList>
    </citation>
    <scope>NUCLEOTIDE SEQUENCE [LARGE SCALE GENOMIC DNA]</scope>
    <source>
        <strain evidence="1">AU 1054</strain>
    </source>
</reference>